<keyword evidence="5" id="KW-1185">Reference proteome</keyword>
<protein>
    <submittedName>
        <fullName evidence="2">Uncharacterized protein</fullName>
    </submittedName>
</protein>
<feature type="transmembrane region" description="Helical" evidence="1">
    <location>
        <begin position="71"/>
        <end position="91"/>
    </location>
</feature>
<sequence>MRKPGLYIPIIIIYLSAALVLIDFFTSNVVEGFASLLGLWASIIMAFAVLVGLGNVVRVHFGRVLKRESGYVYSLILLLSAGGVLIAGIIGRVTNLQDDVTNWIYQYIYQPLSTTLFSLLAFLMVSAAVKALRIGTVESTLMMVGALIVLLGQVALQPFGGLSDLAHWFQNYPVMGVLRGVLIGAALGAIATSLRYILGVDNRYLG</sequence>
<reference evidence="2 4" key="1">
    <citation type="submission" date="2020-06" db="EMBL/GenBank/DDBJ databases">
        <title>Anoxygenic phototrophic Chloroflexota member uses a Type I reaction center.</title>
        <authorList>
            <person name="Tsuji J.M."/>
            <person name="Shaw N.A."/>
            <person name="Nagashima S."/>
            <person name="Venkiteswaran J."/>
            <person name="Schiff S.L."/>
            <person name="Hanada S."/>
            <person name="Tank M."/>
            <person name="Neufeld J.D."/>
        </authorList>
    </citation>
    <scope>NUCLEOTIDE SEQUENCE [LARGE SCALE GENOMIC DNA]</scope>
    <source>
        <strain evidence="2">L227-S17</strain>
    </source>
</reference>
<keyword evidence="1" id="KW-0472">Membrane</keyword>
<feature type="transmembrane region" description="Helical" evidence="1">
    <location>
        <begin position="7"/>
        <end position="25"/>
    </location>
</feature>
<evidence type="ECO:0000313" key="3">
    <source>
        <dbReference type="EMBL" id="WJW66811.1"/>
    </source>
</evidence>
<keyword evidence="1" id="KW-1133">Transmembrane helix</keyword>
<dbReference type="Proteomes" id="UP000521676">
    <property type="component" value="Unassembled WGS sequence"/>
</dbReference>
<dbReference type="Proteomes" id="UP001431572">
    <property type="component" value="Chromosome 1"/>
</dbReference>
<gene>
    <name evidence="2" type="ORF">HXX08_03535</name>
    <name evidence="3" type="ORF">OZ401_000056</name>
</gene>
<proteinExistence type="predicted"/>
<evidence type="ECO:0000313" key="5">
    <source>
        <dbReference type="Proteomes" id="UP001431572"/>
    </source>
</evidence>
<evidence type="ECO:0000313" key="4">
    <source>
        <dbReference type="Proteomes" id="UP000521676"/>
    </source>
</evidence>
<dbReference type="RefSeq" id="WP_341468704.1">
    <property type="nucleotide sequence ID" value="NZ_CP128399.1"/>
</dbReference>
<organism evidence="2 4">
    <name type="scientific">Candidatus Chlorohelix allophototropha</name>
    <dbReference type="NCBI Taxonomy" id="3003348"/>
    <lineage>
        <taxon>Bacteria</taxon>
        <taxon>Bacillati</taxon>
        <taxon>Chloroflexota</taxon>
        <taxon>Chloroflexia</taxon>
        <taxon>Candidatus Chloroheliales</taxon>
        <taxon>Candidatus Chloroheliaceae</taxon>
        <taxon>Candidatus Chlorohelix</taxon>
    </lineage>
</organism>
<name>A0A8T7LZF3_9CHLR</name>
<feature type="transmembrane region" description="Helical" evidence="1">
    <location>
        <begin position="103"/>
        <end position="125"/>
    </location>
</feature>
<evidence type="ECO:0000256" key="1">
    <source>
        <dbReference type="SAM" id="Phobius"/>
    </source>
</evidence>
<dbReference type="EMBL" id="CP128399">
    <property type="protein sequence ID" value="WJW66811.1"/>
    <property type="molecule type" value="Genomic_DNA"/>
</dbReference>
<feature type="transmembrane region" description="Helical" evidence="1">
    <location>
        <begin position="176"/>
        <end position="198"/>
    </location>
</feature>
<reference evidence="3" key="2">
    <citation type="journal article" date="2024" name="Nature">
        <title>Anoxygenic phototroph of the Chloroflexota uses a type I reaction centre.</title>
        <authorList>
            <person name="Tsuji J.M."/>
            <person name="Shaw N.A."/>
            <person name="Nagashima S."/>
            <person name="Venkiteswaran J.J."/>
            <person name="Schiff S.L."/>
            <person name="Watanabe T."/>
            <person name="Fukui M."/>
            <person name="Hanada S."/>
            <person name="Tank M."/>
            <person name="Neufeld J.D."/>
        </authorList>
    </citation>
    <scope>NUCLEOTIDE SEQUENCE</scope>
    <source>
        <strain evidence="3">L227-S17</strain>
    </source>
</reference>
<dbReference type="EMBL" id="JACATZ010000001">
    <property type="protein sequence ID" value="NWJ44929.1"/>
    <property type="molecule type" value="Genomic_DNA"/>
</dbReference>
<dbReference type="AlphaFoldDB" id="A0A8T7LZF3"/>
<feature type="transmembrane region" description="Helical" evidence="1">
    <location>
        <begin position="137"/>
        <end position="156"/>
    </location>
</feature>
<accession>A0A8T7LZF3</accession>
<evidence type="ECO:0000313" key="2">
    <source>
        <dbReference type="EMBL" id="NWJ44929.1"/>
    </source>
</evidence>
<keyword evidence="1" id="KW-0812">Transmembrane</keyword>
<feature type="transmembrane region" description="Helical" evidence="1">
    <location>
        <begin position="37"/>
        <end position="59"/>
    </location>
</feature>